<dbReference type="InterPro" id="IPR036102">
    <property type="entry name" value="OsmC/Ohrsf"/>
</dbReference>
<reference evidence="1 2" key="1">
    <citation type="submission" date="2019-05" db="EMBL/GenBank/DDBJ databases">
        <title>Psychrobacillus vulpis sp. nov., a new species isolated from feces of a red fox that inhabits in The Tablas de Daimiel Natural Park, Albacete, Spain.</title>
        <authorList>
            <person name="Rodriguez M."/>
            <person name="Reina J.C."/>
            <person name="Bejar V."/>
            <person name="Llamas I."/>
        </authorList>
    </citation>
    <scope>NUCLEOTIDE SEQUENCE [LARGE SCALE GENOMIC DNA]</scope>
    <source>
        <strain evidence="1 2">NHI-2</strain>
    </source>
</reference>
<evidence type="ECO:0000313" key="1">
    <source>
        <dbReference type="EMBL" id="TQR14209.1"/>
    </source>
</evidence>
<dbReference type="InterPro" id="IPR003718">
    <property type="entry name" value="OsmC/Ohr_fam"/>
</dbReference>
<dbReference type="Proteomes" id="UP000318937">
    <property type="component" value="Unassembled WGS sequence"/>
</dbReference>
<dbReference type="EMBL" id="VDGG01000020">
    <property type="protein sequence ID" value="TQR14209.1"/>
    <property type="molecule type" value="Genomic_DNA"/>
</dbReference>
<protein>
    <submittedName>
        <fullName evidence="1">Osmotically inducible protein OsmC</fullName>
    </submittedName>
</protein>
<dbReference type="InterPro" id="IPR052707">
    <property type="entry name" value="OsmC_Ohr_Peroxiredoxin"/>
</dbReference>
<dbReference type="PANTHER" id="PTHR42830:SF2">
    <property type="entry name" value="OSMC_OHR FAMILY PROTEIN"/>
    <property type="match status" value="1"/>
</dbReference>
<dbReference type="OrthoDB" id="2242871at2"/>
<comment type="caution">
    <text evidence="1">The sequence shown here is derived from an EMBL/GenBank/DDBJ whole genome shotgun (WGS) entry which is preliminary data.</text>
</comment>
<sequence>MLTMAEMKTSLNIVWHGGVTGNGTLKAEYLDTKVAIPTSFGGSGNGADPKELLVSSAATCFIATLTYMLDSRKLPVVEHTINSEVMISEDGFNITHYPQIILSADATEAQIQSAQRAIEGADKGCEVGNLLKKAGVIIEVQGKVSLK</sequence>
<dbReference type="Gene3D" id="3.30.300.20">
    <property type="match status" value="1"/>
</dbReference>
<dbReference type="PANTHER" id="PTHR42830">
    <property type="entry name" value="OSMOTICALLY INDUCIBLE FAMILY PROTEIN"/>
    <property type="match status" value="1"/>
</dbReference>
<accession>A0A544T9U7</accession>
<dbReference type="Pfam" id="PF02566">
    <property type="entry name" value="OsmC"/>
    <property type="match status" value="1"/>
</dbReference>
<gene>
    <name evidence="1" type="ORF">FG383_11185</name>
</gene>
<dbReference type="SUPFAM" id="SSF82784">
    <property type="entry name" value="OsmC-like"/>
    <property type="match status" value="1"/>
</dbReference>
<dbReference type="InterPro" id="IPR015946">
    <property type="entry name" value="KH_dom-like_a/b"/>
</dbReference>
<organism evidence="1 2">
    <name type="scientific">Psychrobacillus soli</name>
    <dbReference type="NCBI Taxonomy" id="1543965"/>
    <lineage>
        <taxon>Bacteria</taxon>
        <taxon>Bacillati</taxon>
        <taxon>Bacillota</taxon>
        <taxon>Bacilli</taxon>
        <taxon>Bacillales</taxon>
        <taxon>Bacillaceae</taxon>
        <taxon>Psychrobacillus</taxon>
    </lineage>
</organism>
<name>A0A544T9U7_9BACI</name>
<keyword evidence="2" id="KW-1185">Reference proteome</keyword>
<evidence type="ECO:0000313" key="2">
    <source>
        <dbReference type="Proteomes" id="UP000318937"/>
    </source>
</evidence>
<proteinExistence type="predicted"/>
<dbReference type="AlphaFoldDB" id="A0A544T9U7"/>